<protein>
    <submittedName>
        <fullName evidence="1">8945_t:CDS:1</fullName>
    </submittedName>
</protein>
<proteinExistence type="predicted"/>
<reference evidence="1" key="1">
    <citation type="submission" date="2021-06" db="EMBL/GenBank/DDBJ databases">
        <authorList>
            <person name="Kallberg Y."/>
            <person name="Tangrot J."/>
            <person name="Rosling A."/>
        </authorList>
    </citation>
    <scope>NUCLEOTIDE SEQUENCE</scope>
    <source>
        <strain evidence="1">MA461A</strain>
    </source>
</reference>
<dbReference type="EMBL" id="CAJVQC010139642">
    <property type="protein sequence ID" value="CAG8843740.1"/>
    <property type="molecule type" value="Genomic_DNA"/>
</dbReference>
<evidence type="ECO:0000313" key="2">
    <source>
        <dbReference type="Proteomes" id="UP000789920"/>
    </source>
</evidence>
<name>A0ACA9SM11_9GLOM</name>
<accession>A0ACA9SM11</accession>
<keyword evidence="2" id="KW-1185">Reference proteome</keyword>
<dbReference type="Proteomes" id="UP000789920">
    <property type="component" value="Unassembled WGS sequence"/>
</dbReference>
<sequence>GNQRDPQIVNSQIYVDVDSDYTMQQQSTFNGQQMQPIVDNSGEQINLICDDIKNQNFINSHDYIPPKKRRIQAIQEASNNLTSQHNIYLQVANKNLEEYRSKMKHQMHKKYNIHECVYEAGDLVKIQVAKIDHGPGDHCALPCK</sequence>
<comment type="caution">
    <text evidence="1">The sequence shown here is derived from an EMBL/GenBank/DDBJ whole genome shotgun (WGS) entry which is preliminary data.</text>
</comment>
<gene>
    <name evidence="1" type="ORF">RPERSI_LOCUS32900</name>
</gene>
<organism evidence="1 2">
    <name type="scientific">Racocetra persica</name>
    <dbReference type="NCBI Taxonomy" id="160502"/>
    <lineage>
        <taxon>Eukaryota</taxon>
        <taxon>Fungi</taxon>
        <taxon>Fungi incertae sedis</taxon>
        <taxon>Mucoromycota</taxon>
        <taxon>Glomeromycotina</taxon>
        <taxon>Glomeromycetes</taxon>
        <taxon>Diversisporales</taxon>
        <taxon>Gigasporaceae</taxon>
        <taxon>Racocetra</taxon>
    </lineage>
</organism>
<evidence type="ECO:0000313" key="1">
    <source>
        <dbReference type="EMBL" id="CAG8843740.1"/>
    </source>
</evidence>
<feature type="non-terminal residue" evidence="1">
    <location>
        <position position="1"/>
    </location>
</feature>
<feature type="non-terminal residue" evidence="1">
    <location>
        <position position="144"/>
    </location>
</feature>